<sequence>MAALLMFLFAACSSGASGTESSGETDNAAVTAAQERLAPLLIPVADTKIEVDTPLTQRPPAGKNVRVIRYNNTASGVFDQPMKDAGAALGWNISISPIDATDPQAISNEMIRAASQKVDYIVVTASSIQATGAGMDAAKSAGIPVFFGAGVGEPEGKANGLYGNTMRTTTNLAVLAMLDQMIVDSGGTGSAVLVNAPDSSQILAETGESAKRYVAENCPKCSLEVLDIAAADLGGDIASKVVAKVRQSPNTEYVVTTFSDLAVGLAPALGAAGLDDVKAYLSGLTEAEVDLVRNGTYPAGNLYPINDYPWLLFDQIARHSVGMDTLQKEHDTTGLQLWTTATVPDGMNSWDPPNYQDAYKSLWQIS</sequence>
<reference evidence="4" key="1">
    <citation type="submission" date="2015-01" db="EMBL/GenBank/DDBJ databases">
        <title>Draft genome sequence of Rhodococcus pyridinivorans strain KG-16, a hydrocarbon-degrading bacterium.</title>
        <authorList>
            <person name="Aggarwal R.K."/>
            <person name="Dawar C."/>
        </authorList>
    </citation>
    <scope>NUCLEOTIDE SEQUENCE [LARGE SCALE GENOMIC DNA]</scope>
    <source>
        <strain evidence="4">KG-16</strain>
    </source>
</reference>
<proteinExistence type="predicted"/>
<comment type="caution">
    <text evidence="3">The sequence shown here is derived from an EMBL/GenBank/DDBJ whole genome shotgun (WGS) entry which is preliminary data.</text>
</comment>
<dbReference type="AlphaFoldDB" id="A0A0V9UDF2"/>
<reference evidence="3 4" key="2">
    <citation type="journal article" date="2016" name="Genome Announc.">
        <title>Draft Genome Sequence of a Versatile Hydrocarbon-Degrading Bacterium, Rhodococcus pyridinivorans Strain KG-16, Collected from Oil Fields in India.</title>
        <authorList>
            <person name="Aggarwal R.K."/>
            <person name="Dawar C."/>
            <person name="Phanindranath R."/>
            <person name="Mutnuri L."/>
            <person name="Dayal A.M."/>
        </authorList>
    </citation>
    <scope>NUCLEOTIDE SEQUENCE [LARGE SCALE GENOMIC DNA]</scope>
    <source>
        <strain evidence="3 4">KG-16</strain>
    </source>
</reference>
<dbReference type="InterPro" id="IPR025997">
    <property type="entry name" value="SBP_2_dom"/>
</dbReference>
<evidence type="ECO:0000256" key="1">
    <source>
        <dbReference type="SAM" id="SignalP"/>
    </source>
</evidence>
<dbReference type="SUPFAM" id="SSF53822">
    <property type="entry name" value="Periplasmic binding protein-like I"/>
    <property type="match status" value="1"/>
</dbReference>
<dbReference type="PATRIC" id="fig|1441730.3.peg.5294"/>
<feature type="domain" description="Periplasmic binding protein" evidence="2">
    <location>
        <begin position="80"/>
        <end position="299"/>
    </location>
</feature>
<dbReference type="Pfam" id="PF13407">
    <property type="entry name" value="Peripla_BP_4"/>
    <property type="match status" value="1"/>
</dbReference>
<organism evidence="3 4">
    <name type="scientific">Rhodococcus pyridinivorans KG-16</name>
    <dbReference type="NCBI Taxonomy" id="1441730"/>
    <lineage>
        <taxon>Bacteria</taxon>
        <taxon>Bacillati</taxon>
        <taxon>Actinomycetota</taxon>
        <taxon>Actinomycetes</taxon>
        <taxon>Mycobacteriales</taxon>
        <taxon>Nocardiaceae</taxon>
        <taxon>Rhodococcus</taxon>
    </lineage>
</organism>
<dbReference type="EMBL" id="AZXY01000023">
    <property type="protein sequence ID" value="KSZ56085.1"/>
    <property type="molecule type" value="Genomic_DNA"/>
</dbReference>
<gene>
    <name evidence="3" type="ORF">Z045_25145</name>
</gene>
<protein>
    <recommendedName>
        <fullName evidence="2">Periplasmic binding protein domain-containing protein</fullName>
    </recommendedName>
</protein>
<accession>A0A0V9UDF2</accession>
<feature type="signal peptide" evidence="1">
    <location>
        <begin position="1"/>
        <end position="18"/>
    </location>
</feature>
<evidence type="ECO:0000313" key="4">
    <source>
        <dbReference type="Proteomes" id="UP000053060"/>
    </source>
</evidence>
<evidence type="ECO:0000259" key="2">
    <source>
        <dbReference type="Pfam" id="PF13407"/>
    </source>
</evidence>
<evidence type="ECO:0000313" key="3">
    <source>
        <dbReference type="EMBL" id="KSZ56085.1"/>
    </source>
</evidence>
<dbReference type="Proteomes" id="UP000053060">
    <property type="component" value="Unassembled WGS sequence"/>
</dbReference>
<name>A0A0V9UDF2_9NOCA</name>
<dbReference type="InterPro" id="IPR028082">
    <property type="entry name" value="Peripla_BP_I"/>
</dbReference>
<dbReference type="RefSeq" id="WP_060655037.1">
    <property type="nucleotide sequence ID" value="NZ_AZXY01000023.1"/>
</dbReference>
<keyword evidence="1" id="KW-0732">Signal</keyword>
<dbReference type="Gene3D" id="3.40.50.2300">
    <property type="match status" value="2"/>
</dbReference>
<feature type="chain" id="PRO_5006898352" description="Periplasmic binding protein domain-containing protein" evidence="1">
    <location>
        <begin position="19"/>
        <end position="366"/>
    </location>
</feature>